<dbReference type="PROSITE" id="PS51648">
    <property type="entry name" value="YCGL"/>
    <property type="match status" value="1"/>
</dbReference>
<sequence length="94" mass="10894">MSKILCDVFKTKKKDEMYLYVTRKDAFTRVPEGLMTMFGKPELAMTMILTPEKSLGRADTEKVLAALEEKGYYLQMPPAKEPYMLDLFCKIDKE</sequence>
<dbReference type="RefSeq" id="WP_015486745.1">
    <property type="nucleotide sequence ID" value="NC_020888.1"/>
</dbReference>
<dbReference type="EMBL" id="HF680312">
    <property type="protein sequence ID" value="CCU72013.1"/>
    <property type="molecule type" value="Genomic_DNA"/>
</dbReference>
<dbReference type="SUPFAM" id="SSF160191">
    <property type="entry name" value="YcgL-like"/>
    <property type="match status" value="1"/>
</dbReference>
<dbReference type="STRING" id="187493.CN03_10250"/>
<evidence type="ECO:0000313" key="4">
    <source>
        <dbReference type="Proteomes" id="UP000011866"/>
    </source>
</evidence>
<dbReference type="eggNOG" id="COG3100">
    <property type="taxonomic scope" value="Bacteria"/>
</dbReference>
<dbReference type="InterPro" id="IPR038068">
    <property type="entry name" value="YcgL-like_sf"/>
</dbReference>
<gene>
    <name evidence="3" type="ORF">TOL_1589</name>
</gene>
<evidence type="ECO:0000259" key="2">
    <source>
        <dbReference type="PROSITE" id="PS51648"/>
    </source>
</evidence>
<dbReference type="AlphaFoldDB" id="M5DR95"/>
<dbReference type="HAMAP" id="MF_01866">
    <property type="entry name" value="UPF0745"/>
    <property type="match status" value="1"/>
</dbReference>
<name>M5DR95_9GAMM</name>
<reference evidence="3 4" key="1">
    <citation type="journal article" date="2013" name="Genome Announc.">
        <title>Genome Sequence of Thalassolituus oleivorans MIL-1 (DSM 14913T).</title>
        <authorList>
            <person name="Golyshin P.N."/>
            <person name="Werner J."/>
            <person name="Chernikova T.N."/>
            <person name="Tran H."/>
            <person name="Ferrer M."/>
            <person name="Yakimov M.M."/>
            <person name="Teeling H."/>
            <person name="Golyshina O.V."/>
        </authorList>
    </citation>
    <scope>NUCLEOTIDE SEQUENCE [LARGE SCALE GENOMIC DNA]</scope>
    <source>
        <strain evidence="3 4">MIL-1</strain>
    </source>
</reference>
<evidence type="ECO:0000256" key="1">
    <source>
        <dbReference type="HAMAP-Rule" id="MF_01866"/>
    </source>
</evidence>
<evidence type="ECO:0000313" key="3">
    <source>
        <dbReference type="EMBL" id="CCU72013.1"/>
    </source>
</evidence>
<dbReference type="Proteomes" id="UP000011866">
    <property type="component" value="Chromosome"/>
</dbReference>
<accession>M5DR95</accession>
<dbReference type="PANTHER" id="PTHR38109">
    <property type="entry name" value="PROTEIN YCGL"/>
    <property type="match status" value="1"/>
</dbReference>
<dbReference type="PANTHER" id="PTHR38109:SF1">
    <property type="entry name" value="PROTEIN YCGL"/>
    <property type="match status" value="1"/>
</dbReference>
<protein>
    <recommendedName>
        <fullName evidence="1">YcgL domain-containing protein TOL_1589</fullName>
    </recommendedName>
</protein>
<dbReference type="KEGG" id="tol:TOL_1589"/>
<dbReference type="GeneID" id="79176462"/>
<organism evidence="3 4">
    <name type="scientific">Thalassolituus oleivorans MIL-1</name>
    <dbReference type="NCBI Taxonomy" id="1298593"/>
    <lineage>
        <taxon>Bacteria</taxon>
        <taxon>Pseudomonadati</taxon>
        <taxon>Pseudomonadota</taxon>
        <taxon>Gammaproteobacteria</taxon>
        <taxon>Oceanospirillales</taxon>
        <taxon>Oceanospirillaceae</taxon>
        <taxon>Thalassolituus</taxon>
    </lineage>
</organism>
<feature type="domain" description="YcgL" evidence="2">
    <location>
        <begin position="4"/>
        <end position="88"/>
    </location>
</feature>
<dbReference type="PATRIC" id="fig|1298593.3.peg.1518"/>
<keyword evidence="4" id="KW-1185">Reference proteome</keyword>
<dbReference type="Pfam" id="PF05166">
    <property type="entry name" value="YcgL"/>
    <property type="match status" value="1"/>
</dbReference>
<proteinExistence type="inferred from homology"/>
<dbReference type="HOGENOM" id="CLU_155118_2_0_6"/>
<dbReference type="Gene3D" id="3.10.510.20">
    <property type="entry name" value="YcgL domain"/>
    <property type="match status" value="1"/>
</dbReference>
<dbReference type="InterPro" id="IPR027354">
    <property type="entry name" value="YcgL_dom"/>
</dbReference>